<comment type="similarity">
    <text evidence="3">Belongs to the acetyltransferase family. RimJ subfamily.</text>
</comment>
<gene>
    <name evidence="5" type="ORF">L1967_10525</name>
</gene>
<keyword evidence="2" id="KW-0012">Acyltransferase</keyword>
<dbReference type="SUPFAM" id="SSF55729">
    <property type="entry name" value="Acyl-CoA N-acyltransferases (Nat)"/>
    <property type="match status" value="1"/>
</dbReference>
<dbReference type="PROSITE" id="PS51186">
    <property type="entry name" value="GNAT"/>
    <property type="match status" value="1"/>
</dbReference>
<dbReference type="RefSeq" id="WP_249601587.1">
    <property type="nucleotide sequence ID" value="NZ_JAKHSK010000013.1"/>
</dbReference>
<evidence type="ECO:0000259" key="4">
    <source>
        <dbReference type="PROSITE" id="PS51186"/>
    </source>
</evidence>
<evidence type="ECO:0000256" key="1">
    <source>
        <dbReference type="ARBA" id="ARBA00022679"/>
    </source>
</evidence>
<evidence type="ECO:0000256" key="2">
    <source>
        <dbReference type="ARBA" id="ARBA00023315"/>
    </source>
</evidence>
<proteinExistence type="inferred from homology"/>
<dbReference type="Gene3D" id="3.40.630.30">
    <property type="match status" value="1"/>
</dbReference>
<feature type="domain" description="N-acetyltransferase" evidence="4">
    <location>
        <begin position="9"/>
        <end position="170"/>
    </location>
</feature>
<comment type="caution">
    <text evidence="5">The sequence shown here is derived from an EMBL/GenBank/DDBJ whole genome shotgun (WGS) entry which is preliminary data.</text>
</comment>
<dbReference type="PANTHER" id="PTHR43792:SF8">
    <property type="entry name" value="[RIBOSOMAL PROTEIN US5]-ALANINE N-ACETYLTRANSFERASE"/>
    <property type="match status" value="1"/>
</dbReference>
<dbReference type="AlphaFoldDB" id="A0A9X2CPX0"/>
<sequence length="174" mass="19880">MKTITSERLVLRSISDIDLQDIHKLHSLPQVDRFNTLGIPESLVETEETLAIWLKSNDLVFKIELKKDKSFVGLIALKPGNPKFKKAEVWYKLSPDFWNKGYGTEALEAILNYGFKELGFHRIEAGCAVNNFGSIRVLEKAGMKREGRKRQILPLKDGWSDSFEYAILSTDINH</sequence>
<dbReference type="Pfam" id="PF13302">
    <property type="entry name" value="Acetyltransf_3"/>
    <property type="match status" value="1"/>
</dbReference>
<dbReference type="CDD" id="cd04301">
    <property type="entry name" value="NAT_SF"/>
    <property type="match status" value="1"/>
</dbReference>
<dbReference type="Proteomes" id="UP001139521">
    <property type="component" value="Unassembled WGS sequence"/>
</dbReference>
<evidence type="ECO:0000313" key="5">
    <source>
        <dbReference type="EMBL" id="MCL6218733.1"/>
    </source>
</evidence>
<evidence type="ECO:0000313" key="6">
    <source>
        <dbReference type="Proteomes" id="UP001139521"/>
    </source>
</evidence>
<dbReference type="InterPro" id="IPR016181">
    <property type="entry name" value="Acyl_CoA_acyltransferase"/>
</dbReference>
<name>A0A9X2CPX0_9FLAO</name>
<dbReference type="EMBL" id="JAKHSK010000013">
    <property type="protein sequence ID" value="MCL6218733.1"/>
    <property type="molecule type" value="Genomic_DNA"/>
</dbReference>
<dbReference type="GO" id="GO:0016747">
    <property type="term" value="F:acyltransferase activity, transferring groups other than amino-acyl groups"/>
    <property type="evidence" value="ECO:0007669"/>
    <property type="project" value="InterPro"/>
</dbReference>
<evidence type="ECO:0000256" key="3">
    <source>
        <dbReference type="ARBA" id="ARBA00038502"/>
    </source>
</evidence>
<keyword evidence="1" id="KW-0808">Transferase</keyword>
<accession>A0A9X2CPX0</accession>
<dbReference type="InterPro" id="IPR000182">
    <property type="entry name" value="GNAT_dom"/>
</dbReference>
<dbReference type="PANTHER" id="PTHR43792">
    <property type="entry name" value="GNAT FAMILY, PUTATIVE (AFU_ORTHOLOGUE AFUA_3G00765)-RELATED-RELATED"/>
    <property type="match status" value="1"/>
</dbReference>
<protein>
    <submittedName>
        <fullName evidence="5">GNAT family N-acetyltransferase</fullName>
    </submittedName>
</protein>
<keyword evidence="6" id="KW-1185">Reference proteome</keyword>
<organism evidence="5 6">
    <name type="scientific">Zunongwangia pacifica</name>
    <dbReference type="NCBI Taxonomy" id="2911062"/>
    <lineage>
        <taxon>Bacteria</taxon>
        <taxon>Pseudomonadati</taxon>
        <taxon>Bacteroidota</taxon>
        <taxon>Flavobacteriia</taxon>
        <taxon>Flavobacteriales</taxon>
        <taxon>Flavobacteriaceae</taxon>
        <taxon>Zunongwangia</taxon>
    </lineage>
</organism>
<reference evidence="5" key="1">
    <citation type="submission" date="2022-01" db="EMBL/GenBank/DDBJ databases">
        <title>Genome sequencing of Zunongwangia sp. M21534 genome.</title>
        <authorList>
            <person name="Chen Y."/>
            <person name="Dong C."/>
            <person name="Shao Z."/>
        </authorList>
    </citation>
    <scope>NUCLEOTIDE SEQUENCE</scope>
    <source>
        <strain evidence="5">MCCC M21534</strain>
    </source>
</reference>
<dbReference type="InterPro" id="IPR051531">
    <property type="entry name" value="N-acetyltransferase"/>
</dbReference>